<proteinExistence type="predicted"/>
<sequence>MSNIKDFFEFKIFVRVNQDVSNMLAIDIDQCVRIWIACIVCFFQPNGVNIVDLLPTRIVLPFSLMVRPRNIQSFDMTISW</sequence>
<organism evidence="1 2">
    <name type="scientific">Pseudomonas avellanae</name>
    <dbReference type="NCBI Taxonomy" id="46257"/>
    <lineage>
        <taxon>Bacteria</taxon>
        <taxon>Pseudomonadati</taxon>
        <taxon>Pseudomonadota</taxon>
        <taxon>Gammaproteobacteria</taxon>
        <taxon>Pseudomonadales</taxon>
        <taxon>Pseudomonadaceae</taxon>
        <taxon>Pseudomonas</taxon>
    </lineage>
</organism>
<accession>A0AAD0GPM6</accession>
<dbReference type="KEGG" id="pavl:BKM03_19120"/>
<dbReference type="AlphaFoldDB" id="A0AAD0GPM6"/>
<evidence type="ECO:0000313" key="2">
    <source>
        <dbReference type="Proteomes" id="UP000236903"/>
    </source>
</evidence>
<evidence type="ECO:0000313" key="1">
    <source>
        <dbReference type="EMBL" id="AVB21095.1"/>
    </source>
</evidence>
<dbReference type="EMBL" id="CP026562">
    <property type="protein sequence ID" value="AVB21095.1"/>
    <property type="molecule type" value="Genomic_DNA"/>
</dbReference>
<name>A0AAD0GPM6_9PSED</name>
<gene>
    <name evidence="1" type="ORF">BKM03_19120</name>
</gene>
<reference evidence="1 2" key="1">
    <citation type="submission" date="2018-02" db="EMBL/GenBank/DDBJ databases">
        <title>Comparative genomics of Pseudomonas syringae.</title>
        <authorList>
            <person name="Hulin M.T."/>
        </authorList>
    </citation>
    <scope>NUCLEOTIDE SEQUENCE [LARGE SCALE GENOMIC DNA]</scope>
    <source>
        <strain evidence="1 2">R2leaf</strain>
    </source>
</reference>
<protein>
    <submittedName>
        <fullName evidence="1">Uncharacterized protein</fullName>
    </submittedName>
</protein>
<dbReference type="Proteomes" id="UP000236903">
    <property type="component" value="Chromosome"/>
</dbReference>